<comment type="caution">
    <text evidence="1">The sequence shown here is derived from an EMBL/GenBank/DDBJ whole genome shotgun (WGS) entry which is preliminary data.</text>
</comment>
<name>A0A645H503_9ZZZZ</name>
<protein>
    <submittedName>
        <fullName evidence="1">Uncharacterized protein</fullName>
    </submittedName>
</protein>
<dbReference type="EMBL" id="VSSQ01086985">
    <property type="protein sequence ID" value="MPN34111.1"/>
    <property type="molecule type" value="Genomic_DNA"/>
</dbReference>
<evidence type="ECO:0000313" key="1">
    <source>
        <dbReference type="EMBL" id="MPN34111.1"/>
    </source>
</evidence>
<reference evidence="1" key="1">
    <citation type="submission" date="2019-08" db="EMBL/GenBank/DDBJ databases">
        <authorList>
            <person name="Kucharzyk K."/>
            <person name="Murdoch R.W."/>
            <person name="Higgins S."/>
            <person name="Loffler F."/>
        </authorList>
    </citation>
    <scope>NUCLEOTIDE SEQUENCE</scope>
</reference>
<sequence>MPDDVDTIRQCVGRASEAPPALKLMRCWRVMLAMTRDEAKNKAHYEYNRI</sequence>
<dbReference type="AlphaFoldDB" id="A0A645H503"/>
<proteinExistence type="predicted"/>
<accession>A0A645H503</accession>
<gene>
    <name evidence="1" type="ORF">SDC9_181604</name>
</gene>
<organism evidence="1">
    <name type="scientific">bioreactor metagenome</name>
    <dbReference type="NCBI Taxonomy" id="1076179"/>
    <lineage>
        <taxon>unclassified sequences</taxon>
        <taxon>metagenomes</taxon>
        <taxon>ecological metagenomes</taxon>
    </lineage>
</organism>